<gene>
    <name evidence="6" type="ORF">JBS370_LOCUS40465</name>
</gene>
<dbReference type="GO" id="GO:0005789">
    <property type="term" value="C:endoplasmic reticulum membrane"/>
    <property type="evidence" value="ECO:0007669"/>
    <property type="project" value="UniProtKB-SubCell"/>
</dbReference>
<comment type="subcellular location">
    <subcellularLocation>
        <location evidence="1">Endoplasmic reticulum membrane</location>
        <topology evidence="1">Multi-pass membrane protein</topology>
    </subcellularLocation>
</comment>
<dbReference type="InterPro" id="IPR014371">
    <property type="entry name" value="Oat_ACAT_DAG_ARE"/>
</dbReference>
<keyword evidence="5" id="KW-1133">Transmembrane helix</keyword>
<keyword evidence="2" id="KW-0808">Transferase</keyword>
<dbReference type="GO" id="GO:0008203">
    <property type="term" value="P:cholesterol metabolic process"/>
    <property type="evidence" value="ECO:0007669"/>
    <property type="project" value="TreeGrafter"/>
</dbReference>
<dbReference type="EMBL" id="CAJOBD010036388">
    <property type="protein sequence ID" value="CAF4303392.1"/>
    <property type="molecule type" value="Genomic_DNA"/>
</dbReference>
<reference evidence="6" key="1">
    <citation type="submission" date="2021-02" db="EMBL/GenBank/DDBJ databases">
        <authorList>
            <person name="Nowell W R."/>
        </authorList>
    </citation>
    <scope>NUCLEOTIDE SEQUENCE</scope>
</reference>
<dbReference type="GO" id="GO:0008374">
    <property type="term" value="F:O-acyltransferase activity"/>
    <property type="evidence" value="ECO:0007669"/>
    <property type="project" value="InterPro"/>
</dbReference>
<feature type="transmembrane region" description="Helical" evidence="5">
    <location>
        <begin position="77"/>
        <end position="98"/>
    </location>
</feature>
<dbReference type="AlphaFoldDB" id="A0A820HY69"/>
<evidence type="ECO:0000256" key="4">
    <source>
        <dbReference type="ARBA" id="ARBA00023315"/>
    </source>
</evidence>
<dbReference type="PANTHER" id="PTHR10408">
    <property type="entry name" value="STEROL O-ACYLTRANSFERASE"/>
    <property type="match status" value="1"/>
</dbReference>
<keyword evidence="5" id="KW-0472">Membrane</keyword>
<evidence type="ECO:0000256" key="3">
    <source>
        <dbReference type="ARBA" id="ARBA00022824"/>
    </source>
</evidence>
<proteinExistence type="predicted"/>
<accession>A0A820HY69</accession>
<keyword evidence="4" id="KW-0012">Acyltransferase</keyword>
<protein>
    <submittedName>
        <fullName evidence="6">Uncharacterized protein</fullName>
    </submittedName>
</protein>
<feature type="non-terminal residue" evidence="6">
    <location>
        <position position="1"/>
    </location>
</feature>
<evidence type="ECO:0000256" key="1">
    <source>
        <dbReference type="ARBA" id="ARBA00004477"/>
    </source>
</evidence>
<name>A0A820HY69_9BILA</name>
<evidence type="ECO:0000313" key="6">
    <source>
        <dbReference type="EMBL" id="CAF4303392.1"/>
    </source>
</evidence>
<keyword evidence="5" id="KW-0812">Transmembrane</keyword>
<evidence type="ECO:0000313" key="7">
    <source>
        <dbReference type="Proteomes" id="UP000663836"/>
    </source>
</evidence>
<organism evidence="6 7">
    <name type="scientific">Rotaria sordida</name>
    <dbReference type="NCBI Taxonomy" id="392033"/>
    <lineage>
        <taxon>Eukaryota</taxon>
        <taxon>Metazoa</taxon>
        <taxon>Spiralia</taxon>
        <taxon>Gnathifera</taxon>
        <taxon>Rotifera</taxon>
        <taxon>Eurotatoria</taxon>
        <taxon>Bdelloidea</taxon>
        <taxon>Philodinida</taxon>
        <taxon>Philodinidae</taxon>
        <taxon>Rotaria</taxon>
    </lineage>
</organism>
<comment type="caution">
    <text evidence="6">The sequence shown here is derived from an EMBL/GenBank/DDBJ whole genome shotgun (WGS) entry which is preliminary data.</text>
</comment>
<dbReference type="Proteomes" id="UP000663836">
    <property type="component" value="Unassembled WGS sequence"/>
</dbReference>
<evidence type="ECO:0000256" key="5">
    <source>
        <dbReference type="SAM" id="Phobius"/>
    </source>
</evidence>
<dbReference type="PANTHER" id="PTHR10408:SF8">
    <property type="entry name" value="O-ACYLTRANSFERASE"/>
    <property type="match status" value="1"/>
</dbReference>
<keyword evidence="3" id="KW-0256">Endoplasmic reticulum</keyword>
<evidence type="ECO:0000256" key="2">
    <source>
        <dbReference type="ARBA" id="ARBA00022679"/>
    </source>
</evidence>
<sequence length="100" mass="11903">MKTHAFVRENTPRALLYGQIHSEKDKTEHITENQLNDQQAYSIPNSPCPEFSKYIYFIFAPTLIYRDSYPRTSSIRWNYVIAQLTQFVAAAFFGYYLFYR</sequence>